<proteinExistence type="predicted"/>
<keyword evidence="1" id="KW-0812">Transmembrane</keyword>
<sequence length="188" mass="20974">MKDAKLYLNATQASLITIISLLFEAISGNRPPVGKQAGYPGNSIYSGIENIGGPPAFANALFNSKNISASLDRVAQQVTNHLRSNATMAYPGVVQNWTLYVKISWGFFAFPFVTVVLGCLYVLFSIFESFRLRIPIWTNYSLPTLIHGLDDETQSLLRPAYGTRKGENDVKNHVVEFSKDEERLRLIQ</sequence>
<comment type="caution">
    <text evidence="2">The sequence shown here is derived from an EMBL/GenBank/DDBJ whole genome shotgun (WGS) entry which is preliminary data.</text>
</comment>
<keyword evidence="1" id="KW-0472">Membrane</keyword>
<dbReference type="AlphaFoldDB" id="A0A9P9I6T1"/>
<reference evidence="2" key="1">
    <citation type="journal article" date="2021" name="Nat. Commun.">
        <title>Genetic determinants of endophytism in the Arabidopsis root mycobiome.</title>
        <authorList>
            <person name="Mesny F."/>
            <person name="Miyauchi S."/>
            <person name="Thiergart T."/>
            <person name="Pickel B."/>
            <person name="Atanasova L."/>
            <person name="Karlsson M."/>
            <person name="Huettel B."/>
            <person name="Barry K.W."/>
            <person name="Haridas S."/>
            <person name="Chen C."/>
            <person name="Bauer D."/>
            <person name="Andreopoulos W."/>
            <person name="Pangilinan J."/>
            <person name="LaButti K."/>
            <person name="Riley R."/>
            <person name="Lipzen A."/>
            <person name="Clum A."/>
            <person name="Drula E."/>
            <person name="Henrissat B."/>
            <person name="Kohler A."/>
            <person name="Grigoriev I.V."/>
            <person name="Martin F.M."/>
            <person name="Hacquard S."/>
        </authorList>
    </citation>
    <scope>NUCLEOTIDE SEQUENCE</scope>
    <source>
        <strain evidence="2">MPI-CAGE-CH-0243</strain>
    </source>
</reference>
<dbReference type="Proteomes" id="UP000700596">
    <property type="component" value="Unassembled WGS sequence"/>
</dbReference>
<accession>A0A9P9I6T1</accession>
<dbReference type="OrthoDB" id="5376804at2759"/>
<protein>
    <submittedName>
        <fullName evidence="2">Uncharacterized protein</fullName>
    </submittedName>
</protein>
<evidence type="ECO:0000313" key="2">
    <source>
        <dbReference type="EMBL" id="KAH7108619.1"/>
    </source>
</evidence>
<evidence type="ECO:0000313" key="3">
    <source>
        <dbReference type="Proteomes" id="UP000700596"/>
    </source>
</evidence>
<dbReference type="EMBL" id="JAGMWT010000042">
    <property type="protein sequence ID" value="KAH7108619.1"/>
    <property type="molecule type" value="Genomic_DNA"/>
</dbReference>
<keyword evidence="3" id="KW-1185">Reference proteome</keyword>
<evidence type="ECO:0000256" key="1">
    <source>
        <dbReference type="SAM" id="Phobius"/>
    </source>
</evidence>
<keyword evidence="1" id="KW-1133">Transmembrane helix</keyword>
<feature type="transmembrane region" description="Helical" evidence="1">
    <location>
        <begin position="103"/>
        <end position="124"/>
    </location>
</feature>
<dbReference type="PANTHER" id="PTHR35394:SF5">
    <property type="entry name" value="DUF3176 DOMAIN-CONTAINING PROTEIN"/>
    <property type="match status" value="1"/>
</dbReference>
<organism evidence="2 3">
    <name type="scientific">Dendryphion nanum</name>
    <dbReference type="NCBI Taxonomy" id="256645"/>
    <lineage>
        <taxon>Eukaryota</taxon>
        <taxon>Fungi</taxon>
        <taxon>Dikarya</taxon>
        <taxon>Ascomycota</taxon>
        <taxon>Pezizomycotina</taxon>
        <taxon>Dothideomycetes</taxon>
        <taxon>Pleosporomycetidae</taxon>
        <taxon>Pleosporales</taxon>
        <taxon>Torulaceae</taxon>
        <taxon>Dendryphion</taxon>
    </lineage>
</organism>
<name>A0A9P9I6T1_9PLEO</name>
<dbReference type="PANTHER" id="PTHR35394">
    <property type="entry name" value="DUF3176 DOMAIN-CONTAINING PROTEIN"/>
    <property type="match status" value="1"/>
</dbReference>
<gene>
    <name evidence="2" type="ORF">B0J11DRAFT_573921</name>
</gene>